<dbReference type="EMBL" id="LN679123">
    <property type="protein sequence ID" value="CEL56642.1"/>
    <property type="molecule type" value="Genomic_DNA"/>
</dbReference>
<evidence type="ECO:0000259" key="1">
    <source>
        <dbReference type="Pfam" id="PF00583"/>
    </source>
</evidence>
<keyword evidence="3" id="KW-1185">Reference proteome</keyword>
<sequence length="259" mass="29198">MSNQAPDITIRPFAPKDNKEVQLLVGMSAMEQLAIANRKSYSHPLLISSWILFASVIIQVFRLWPSDSEQGWVGYLSPLPPIAGTAVPFLFAMDWLHRPHFEEMLQSRIKAFSKVTLLSETRSSSTKPLVLVMEYKKTPIGCATLLPCDIKGTRPCYRLAHFHVDSPYRRAGVGHDFLSYIVQDLAKSNADIVAITNQLTPYVAECLRGVGFNPDQHALQVWDTEREKNNLGDQGGKDIEKEKVFLVDTQRTGWRLSRA</sequence>
<dbReference type="AlphaFoldDB" id="A0A0B7FKH0"/>
<organism evidence="2 3">
    <name type="scientific">Thanatephorus cucumeris (strain AG1-IB / isolate 7/3/14)</name>
    <name type="common">Lettuce bottom rot fungus</name>
    <name type="synonym">Rhizoctonia solani</name>
    <dbReference type="NCBI Taxonomy" id="1108050"/>
    <lineage>
        <taxon>Eukaryota</taxon>
        <taxon>Fungi</taxon>
        <taxon>Dikarya</taxon>
        <taxon>Basidiomycota</taxon>
        <taxon>Agaricomycotina</taxon>
        <taxon>Agaricomycetes</taxon>
        <taxon>Cantharellales</taxon>
        <taxon>Ceratobasidiaceae</taxon>
        <taxon>Rhizoctonia</taxon>
        <taxon>Rhizoctonia solani AG-1</taxon>
    </lineage>
</organism>
<protein>
    <recommendedName>
        <fullName evidence="1">N-acetyltransferase domain-containing protein</fullName>
    </recommendedName>
</protein>
<reference evidence="2 3" key="1">
    <citation type="submission" date="2014-11" db="EMBL/GenBank/DDBJ databases">
        <authorList>
            <person name="Wibberg Daniel"/>
        </authorList>
    </citation>
    <scope>NUCLEOTIDE SEQUENCE [LARGE SCALE GENOMIC DNA]</scope>
    <source>
        <strain evidence="2">Rhizoctonia solani AG1-IB 7/3/14</strain>
    </source>
</reference>
<dbReference type="OrthoDB" id="2564232at2759"/>
<dbReference type="CDD" id="cd04301">
    <property type="entry name" value="NAT_SF"/>
    <property type="match status" value="1"/>
</dbReference>
<dbReference type="Pfam" id="PF00583">
    <property type="entry name" value="Acetyltransf_1"/>
    <property type="match status" value="1"/>
</dbReference>
<feature type="domain" description="N-acetyltransferase" evidence="1">
    <location>
        <begin position="126"/>
        <end position="194"/>
    </location>
</feature>
<dbReference type="Gene3D" id="3.40.630.30">
    <property type="match status" value="1"/>
</dbReference>
<dbReference type="InterPro" id="IPR016181">
    <property type="entry name" value="Acyl_CoA_acyltransferase"/>
</dbReference>
<dbReference type="Proteomes" id="UP000059188">
    <property type="component" value="Unassembled WGS sequence"/>
</dbReference>
<name>A0A0B7FKH0_THACB</name>
<proteinExistence type="predicted"/>
<gene>
    <name evidence="2" type="ORF">RSOLAG1IB_07968</name>
</gene>
<evidence type="ECO:0000313" key="3">
    <source>
        <dbReference type="Proteomes" id="UP000059188"/>
    </source>
</evidence>
<dbReference type="InterPro" id="IPR000182">
    <property type="entry name" value="GNAT_dom"/>
</dbReference>
<evidence type="ECO:0000313" key="2">
    <source>
        <dbReference type="EMBL" id="CEL56642.1"/>
    </source>
</evidence>
<dbReference type="GO" id="GO:0016747">
    <property type="term" value="F:acyltransferase activity, transferring groups other than amino-acyl groups"/>
    <property type="evidence" value="ECO:0007669"/>
    <property type="project" value="InterPro"/>
</dbReference>
<dbReference type="SUPFAM" id="SSF55729">
    <property type="entry name" value="Acyl-CoA N-acyltransferases (Nat)"/>
    <property type="match status" value="1"/>
</dbReference>
<accession>A0A0B7FKH0</accession>